<dbReference type="PANTHER" id="PTHR24421:SF10">
    <property type="entry name" value="NITRATE_NITRITE SENSOR PROTEIN NARQ"/>
    <property type="match status" value="1"/>
</dbReference>
<dbReference type="Pfam" id="PF23539">
    <property type="entry name" value="DUF7134"/>
    <property type="match status" value="1"/>
</dbReference>
<feature type="transmembrane region" description="Helical" evidence="9">
    <location>
        <begin position="48"/>
        <end position="66"/>
    </location>
</feature>
<evidence type="ECO:0000259" key="11">
    <source>
        <dbReference type="Pfam" id="PF07730"/>
    </source>
</evidence>
<dbReference type="RefSeq" id="WP_346143207.1">
    <property type="nucleotide sequence ID" value="NZ_BAAAUA010000012.1"/>
</dbReference>
<dbReference type="InterPro" id="IPR050482">
    <property type="entry name" value="Sensor_HK_TwoCompSys"/>
</dbReference>
<evidence type="ECO:0000256" key="1">
    <source>
        <dbReference type="ARBA" id="ARBA00000085"/>
    </source>
</evidence>
<name>A0ABW0VCN6_9ACTN</name>
<dbReference type="Proteomes" id="UP001596066">
    <property type="component" value="Unassembled WGS sequence"/>
</dbReference>
<evidence type="ECO:0000259" key="10">
    <source>
        <dbReference type="Pfam" id="PF02518"/>
    </source>
</evidence>
<dbReference type="InterPro" id="IPR036890">
    <property type="entry name" value="HATPase_C_sf"/>
</dbReference>
<feature type="transmembrane region" description="Helical" evidence="9">
    <location>
        <begin position="78"/>
        <end position="99"/>
    </location>
</feature>
<reference evidence="14" key="1">
    <citation type="journal article" date="2019" name="Int. J. Syst. Evol. Microbiol.">
        <title>The Global Catalogue of Microorganisms (GCM) 10K type strain sequencing project: providing services to taxonomists for standard genome sequencing and annotation.</title>
        <authorList>
            <consortium name="The Broad Institute Genomics Platform"/>
            <consortium name="The Broad Institute Genome Sequencing Center for Infectious Disease"/>
            <person name="Wu L."/>
            <person name="Ma J."/>
        </authorList>
    </citation>
    <scope>NUCLEOTIDE SEQUENCE [LARGE SCALE GENOMIC DNA]</scope>
    <source>
        <strain evidence="14">CGMCC 4.1622</strain>
    </source>
</reference>
<feature type="transmembrane region" description="Helical" evidence="9">
    <location>
        <begin position="16"/>
        <end position="36"/>
    </location>
</feature>
<dbReference type="Gene3D" id="1.20.5.1930">
    <property type="match status" value="1"/>
</dbReference>
<sequence>MELLRPPLLQRLTARHWTVVDCTAALLAMGLVTLLWQGADHRGGPVTGDLVTVLLAVLAVALRRGAPGPVLALVPPVAAAATFVRGGPVPLVAAAFAVYTVPQRLPRREALVLLAATLAVMATAAGVTGFLNLPYGPPARHSDALLVESALTVTAAWAVGFAVQQQRLYAAGLRAQAEQRIREHLAEARRAAGEERLRIARELHDVVAHSMGVIAVQAGVAHHVAAERPEEARQALSSIEETSRGALREMRAMLGILRGGTDGTSAGRAGAGADLTAGLAPAPGLADLGDLVERAADAGVRVELEVTGEARELSPGVELAAYRVVQEAVTNVVRHASVDRCRVCVVHRADGLALEVTDDGAGQLRDGAGPADAGHGITGMRERVGMYGGEFRAGPRPGGGFQVSALFPVAHRKGAR</sequence>
<dbReference type="Pfam" id="PF07730">
    <property type="entry name" value="HisKA_3"/>
    <property type="match status" value="1"/>
</dbReference>
<protein>
    <recommendedName>
        <fullName evidence="2">histidine kinase</fullName>
        <ecNumber evidence="2">2.7.13.3</ecNumber>
    </recommendedName>
</protein>
<keyword evidence="3" id="KW-0597">Phosphoprotein</keyword>
<evidence type="ECO:0000256" key="2">
    <source>
        <dbReference type="ARBA" id="ARBA00012438"/>
    </source>
</evidence>
<evidence type="ECO:0000256" key="4">
    <source>
        <dbReference type="ARBA" id="ARBA00022679"/>
    </source>
</evidence>
<dbReference type="InterPro" id="IPR011712">
    <property type="entry name" value="Sig_transdc_His_kin_sub3_dim/P"/>
</dbReference>
<dbReference type="Gene3D" id="3.30.565.10">
    <property type="entry name" value="Histidine kinase-like ATPase, C-terminal domain"/>
    <property type="match status" value="1"/>
</dbReference>
<evidence type="ECO:0000256" key="3">
    <source>
        <dbReference type="ARBA" id="ARBA00022553"/>
    </source>
</evidence>
<keyword evidence="8" id="KW-0902">Two-component regulatory system</keyword>
<dbReference type="Pfam" id="PF02518">
    <property type="entry name" value="HATPase_c"/>
    <property type="match status" value="1"/>
</dbReference>
<keyword evidence="9" id="KW-0812">Transmembrane</keyword>
<organism evidence="13 14">
    <name type="scientific">Kitasatospora cinereorecta</name>
    <dbReference type="NCBI Taxonomy" id="285560"/>
    <lineage>
        <taxon>Bacteria</taxon>
        <taxon>Bacillati</taxon>
        <taxon>Actinomycetota</taxon>
        <taxon>Actinomycetes</taxon>
        <taxon>Kitasatosporales</taxon>
        <taxon>Streptomycetaceae</taxon>
        <taxon>Kitasatospora</taxon>
    </lineage>
</organism>
<keyword evidence="6 13" id="KW-0418">Kinase</keyword>
<evidence type="ECO:0000259" key="12">
    <source>
        <dbReference type="Pfam" id="PF23539"/>
    </source>
</evidence>
<proteinExistence type="predicted"/>
<evidence type="ECO:0000313" key="13">
    <source>
        <dbReference type="EMBL" id="MFC5643293.1"/>
    </source>
</evidence>
<evidence type="ECO:0000256" key="8">
    <source>
        <dbReference type="ARBA" id="ARBA00023012"/>
    </source>
</evidence>
<feature type="transmembrane region" description="Helical" evidence="9">
    <location>
        <begin position="111"/>
        <end position="133"/>
    </location>
</feature>
<feature type="domain" description="Histidine kinase/HSP90-like ATPase" evidence="10">
    <location>
        <begin position="317"/>
        <end position="410"/>
    </location>
</feature>
<keyword evidence="4" id="KW-0808">Transferase</keyword>
<feature type="domain" description="Signal transduction histidine kinase subgroup 3 dimerisation and phosphoacceptor" evidence="11">
    <location>
        <begin position="195"/>
        <end position="259"/>
    </location>
</feature>
<dbReference type="SUPFAM" id="SSF55874">
    <property type="entry name" value="ATPase domain of HSP90 chaperone/DNA topoisomerase II/histidine kinase"/>
    <property type="match status" value="1"/>
</dbReference>
<keyword evidence="9" id="KW-0472">Membrane</keyword>
<dbReference type="CDD" id="cd16917">
    <property type="entry name" value="HATPase_UhpB-NarQ-NarX-like"/>
    <property type="match status" value="1"/>
</dbReference>
<dbReference type="EC" id="2.7.13.3" evidence="2"/>
<feature type="domain" description="DUF7134" evidence="12">
    <location>
        <begin position="11"/>
        <end position="165"/>
    </location>
</feature>
<comment type="catalytic activity">
    <reaction evidence="1">
        <text>ATP + protein L-histidine = ADP + protein N-phospho-L-histidine.</text>
        <dbReference type="EC" id="2.7.13.3"/>
    </reaction>
</comment>
<keyword evidence="9" id="KW-1133">Transmembrane helix</keyword>
<dbReference type="InterPro" id="IPR003594">
    <property type="entry name" value="HATPase_dom"/>
</dbReference>
<evidence type="ECO:0000256" key="6">
    <source>
        <dbReference type="ARBA" id="ARBA00022777"/>
    </source>
</evidence>
<evidence type="ECO:0000256" key="9">
    <source>
        <dbReference type="SAM" id="Phobius"/>
    </source>
</evidence>
<dbReference type="PANTHER" id="PTHR24421">
    <property type="entry name" value="NITRATE/NITRITE SENSOR PROTEIN NARX-RELATED"/>
    <property type="match status" value="1"/>
</dbReference>
<dbReference type="InterPro" id="IPR055558">
    <property type="entry name" value="DUF7134"/>
</dbReference>
<dbReference type="GO" id="GO:0016301">
    <property type="term" value="F:kinase activity"/>
    <property type="evidence" value="ECO:0007669"/>
    <property type="project" value="UniProtKB-KW"/>
</dbReference>
<keyword evidence="14" id="KW-1185">Reference proteome</keyword>
<evidence type="ECO:0000313" key="14">
    <source>
        <dbReference type="Proteomes" id="UP001596066"/>
    </source>
</evidence>
<keyword evidence="7" id="KW-0067">ATP-binding</keyword>
<comment type="caution">
    <text evidence="13">The sequence shown here is derived from an EMBL/GenBank/DDBJ whole genome shotgun (WGS) entry which is preliminary data.</text>
</comment>
<gene>
    <name evidence="13" type="ORF">ACFPZF_18255</name>
</gene>
<evidence type="ECO:0000256" key="5">
    <source>
        <dbReference type="ARBA" id="ARBA00022741"/>
    </source>
</evidence>
<keyword evidence="5" id="KW-0547">Nucleotide-binding</keyword>
<evidence type="ECO:0000256" key="7">
    <source>
        <dbReference type="ARBA" id="ARBA00022840"/>
    </source>
</evidence>
<dbReference type="EMBL" id="JBHSOC010000029">
    <property type="protein sequence ID" value="MFC5643293.1"/>
    <property type="molecule type" value="Genomic_DNA"/>
</dbReference>
<accession>A0ABW0VCN6</accession>